<dbReference type="EMBL" id="NNAY01001069">
    <property type="protein sequence ID" value="OXU25255.1"/>
    <property type="molecule type" value="Genomic_DNA"/>
</dbReference>
<proteinExistence type="predicted"/>
<name>A0A232F3J6_9HYME</name>
<accession>A0A232F3J6</accession>
<dbReference type="Proteomes" id="UP000215335">
    <property type="component" value="Unassembled WGS sequence"/>
</dbReference>
<organism evidence="1 2">
    <name type="scientific">Trichomalopsis sarcophagae</name>
    <dbReference type="NCBI Taxonomy" id="543379"/>
    <lineage>
        <taxon>Eukaryota</taxon>
        <taxon>Metazoa</taxon>
        <taxon>Ecdysozoa</taxon>
        <taxon>Arthropoda</taxon>
        <taxon>Hexapoda</taxon>
        <taxon>Insecta</taxon>
        <taxon>Pterygota</taxon>
        <taxon>Neoptera</taxon>
        <taxon>Endopterygota</taxon>
        <taxon>Hymenoptera</taxon>
        <taxon>Apocrita</taxon>
        <taxon>Proctotrupomorpha</taxon>
        <taxon>Chalcidoidea</taxon>
        <taxon>Pteromalidae</taxon>
        <taxon>Pteromalinae</taxon>
        <taxon>Trichomalopsis</taxon>
    </lineage>
</organism>
<gene>
    <name evidence="1" type="ORF">TSAR_002817</name>
</gene>
<reference evidence="1 2" key="1">
    <citation type="journal article" date="2017" name="Curr. Biol.">
        <title>The Evolution of Venom by Co-option of Single-Copy Genes.</title>
        <authorList>
            <person name="Martinson E.O."/>
            <person name="Mrinalini"/>
            <person name="Kelkar Y.D."/>
            <person name="Chang C.H."/>
            <person name="Werren J.H."/>
        </authorList>
    </citation>
    <scope>NUCLEOTIDE SEQUENCE [LARGE SCALE GENOMIC DNA]</scope>
    <source>
        <strain evidence="1 2">Alberta</strain>
        <tissue evidence="1">Whole body</tissue>
    </source>
</reference>
<keyword evidence="2" id="KW-1185">Reference proteome</keyword>
<evidence type="ECO:0000313" key="1">
    <source>
        <dbReference type="EMBL" id="OXU25255.1"/>
    </source>
</evidence>
<comment type="caution">
    <text evidence="1">The sequence shown here is derived from an EMBL/GenBank/DDBJ whole genome shotgun (WGS) entry which is preliminary data.</text>
</comment>
<evidence type="ECO:0000313" key="2">
    <source>
        <dbReference type="Proteomes" id="UP000215335"/>
    </source>
</evidence>
<protein>
    <submittedName>
        <fullName evidence="1">Uncharacterized protein</fullName>
    </submittedName>
</protein>
<sequence length="76" mass="9213">MREFSRNLTQKIDVSRFSHDRLYYTHAYIVHHISTREPASTIGRRRVASRSTYYYYTIILDTVHRHTVIHILHILK</sequence>
<dbReference type="AlphaFoldDB" id="A0A232F3J6"/>